<dbReference type="STRING" id="22663.A0A2I0IZZ6"/>
<evidence type="ECO:0000313" key="4">
    <source>
        <dbReference type="EMBL" id="PKI49333.1"/>
    </source>
</evidence>
<dbReference type="PANTHER" id="PTHR34949">
    <property type="entry name" value="OS05G0443700 PROTEIN"/>
    <property type="match status" value="1"/>
</dbReference>
<dbReference type="EMBL" id="PGOL01002250">
    <property type="protein sequence ID" value="PKI49333.1"/>
    <property type="molecule type" value="Genomic_DNA"/>
</dbReference>
<dbReference type="SUPFAM" id="SSF47661">
    <property type="entry name" value="t-snare proteins"/>
    <property type="match status" value="1"/>
</dbReference>
<protein>
    <recommendedName>
        <fullName evidence="3">Syntaxin 6/10/61 N-terminal domain-containing protein</fullName>
    </recommendedName>
</protein>
<evidence type="ECO:0000256" key="2">
    <source>
        <dbReference type="ARBA" id="ARBA00046280"/>
    </source>
</evidence>
<evidence type="ECO:0000256" key="1">
    <source>
        <dbReference type="ARBA" id="ARBA00022927"/>
    </source>
</evidence>
<feature type="domain" description="Syntaxin 6/10/61 N-terminal" evidence="3">
    <location>
        <begin position="11"/>
        <end position="111"/>
    </location>
</feature>
<sequence length="418" mass="47778">MSSGLHQWESDPLFSAAEVVQDSADRMESIFRLLFHELSLVRGDHPDPRLLKLIEYHRRNLATILETTRWQLEDFERAINSSAAKNESRREHVILRHSQFISAIRAHITNVENSLQDPSYGETFRDSEWVSLNEQDRNGLALFLSGGNSIEQSKYNGKDDSILLRRFLESATTDGLPDNTAEITESIGREMDNRVFNGVHDFGANNLRNVVSDTQISVRSGFDAQDSLQEISCEDRDKDGSWDMEANEGKNKTFFQKSQQKGLYRGGKVFRFLNNLKAAFGYRVNRNYTKRLKDGEEQRDSPSYIDASYAAQVSCCHAVFENCPVSFHEILNHLLESAGRSYKYQVCLMSIIPLGRSKYCLPLLLAVGSAFKREDPSARSLFHTVRIVMFANIITSFFPWIIVHASKFVWAGHWIHHV</sequence>
<dbReference type="AlphaFoldDB" id="A0A2I0IZZ6"/>
<keyword evidence="1" id="KW-0653">Protein transport</keyword>
<evidence type="ECO:0000313" key="5">
    <source>
        <dbReference type="Proteomes" id="UP000233551"/>
    </source>
</evidence>
<dbReference type="GO" id="GO:0012505">
    <property type="term" value="C:endomembrane system"/>
    <property type="evidence" value="ECO:0007669"/>
    <property type="project" value="UniProtKB-SubCell"/>
</dbReference>
<dbReference type="GO" id="GO:0015031">
    <property type="term" value="P:protein transport"/>
    <property type="evidence" value="ECO:0007669"/>
    <property type="project" value="UniProtKB-KW"/>
</dbReference>
<proteinExistence type="predicted"/>
<name>A0A2I0IZZ6_PUNGR</name>
<organism evidence="4 5">
    <name type="scientific">Punica granatum</name>
    <name type="common">Pomegranate</name>
    <dbReference type="NCBI Taxonomy" id="22663"/>
    <lineage>
        <taxon>Eukaryota</taxon>
        <taxon>Viridiplantae</taxon>
        <taxon>Streptophyta</taxon>
        <taxon>Embryophyta</taxon>
        <taxon>Tracheophyta</taxon>
        <taxon>Spermatophyta</taxon>
        <taxon>Magnoliopsida</taxon>
        <taxon>eudicotyledons</taxon>
        <taxon>Gunneridae</taxon>
        <taxon>Pentapetalae</taxon>
        <taxon>rosids</taxon>
        <taxon>malvids</taxon>
        <taxon>Myrtales</taxon>
        <taxon>Lythraceae</taxon>
        <taxon>Punica</taxon>
    </lineage>
</organism>
<gene>
    <name evidence="4" type="ORF">CRG98_030261</name>
</gene>
<comment type="subcellular location">
    <subcellularLocation>
        <location evidence="2">Endomembrane system</location>
        <topology evidence="2">Single-pass type IV membrane protein</topology>
    </subcellularLocation>
</comment>
<dbReference type="InterPro" id="IPR015260">
    <property type="entry name" value="Syntaxin-6/10/61_N"/>
</dbReference>
<evidence type="ECO:0000259" key="3">
    <source>
        <dbReference type="Pfam" id="PF09177"/>
    </source>
</evidence>
<reference evidence="4 5" key="1">
    <citation type="submission" date="2017-11" db="EMBL/GenBank/DDBJ databases">
        <title>De-novo sequencing of pomegranate (Punica granatum L.) genome.</title>
        <authorList>
            <person name="Akparov Z."/>
            <person name="Amiraslanov A."/>
            <person name="Hajiyeva S."/>
            <person name="Abbasov M."/>
            <person name="Kaur K."/>
            <person name="Hamwieh A."/>
            <person name="Solovyev V."/>
            <person name="Salamov A."/>
            <person name="Braich B."/>
            <person name="Kosarev P."/>
            <person name="Mahmoud A."/>
            <person name="Hajiyev E."/>
            <person name="Babayeva S."/>
            <person name="Izzatullayeva V."/>
            <person name="Mammadov A."/>
            <person name="Mammadov A."/>
            <person name="Sharifova S."/>
            <person name="Ojaghi J."/>
            <person name="Eynullazada K."/>
            <person name="Bayramov B."/>
            <person name="Abdulazimova A."/>
            <person name="Shahmuradov I."/>
        </authorList>
    </citation>
    <scope>NUCLEOTIDE SEQUENCE [LARGE SCALE GENOMIC DNA]</scope>
    <source>
        <strain evidence="5">cv. AG2017</strain>
        <tissue evidence="4">Leaf</tissue>
    </source>
</reference>
<comment type="caution">
    <text evidence="4">The sequence shown here is derived from an EMBL/GenBank/DDBJ whole genome shotgun (WGS) entry which is preliminary data.</text>
</comment>
<keyword evidence="1" id="KW-0813">Transport</keyword>
<dbReference type="Gene3D" id="1.20.58.90">
    <property type="match status" value="1"/>
</dbReference>
<dbReference type="CDD" id="cd21442">
    <property type="entry name" value="SNARE_NTD_STX6-like"/>
    <property type="match status" value="1"/>
</dbReference>
<accession>A0A2I0IZZ6</accession>
<dbReference type="InterPro" id="IPR010989">
    <property type="entry name" value="SNARE"/>
</dbReference>
<dbReference type="Proteomes" id="UP000233551">
    <property type="component" value="Unassembled WGS sequence"/>
</dbReference>
<dbReference type="GO" id="GO:0048193">
    <property type="term" value="P:Golgi vesicle transport"/>
    <property type="evidence" value="ECO:0007669"/>
    <property type="project" value="InterPro"/>
</dbReference>
<keyword evidence="5" id="KW-1185">Reference proteome</keyword>
<dbReference type="Pfam" id="PF09177">
    <property type="entry name" value="STX6_10_61_N"/>
    <property type="match status" value="1"/>
</dbReference>
<dbReference type="GO" id="GO:0016020">
    <property type="term" value="C:membrane"/>
    <property type="evidence" value="ECO:0007669"/>
    <property type="project" value="InterPro"/>
</dbReference>
<dbReference type="PANTHER" id="PTHR34949:SF2">
    <property type="entry name" value="OS05G0443700 PROTEIN"/>
    <property type="match status" value="1"/>
</dbReference>